<evidence type="ECO:0000256" key="2">
    <source>
        <dbReference type="ARBA" id="ARBA00022643"/>
    </source>
</evidence>
<feature type="region of interest" description="Disordered" evidence="4">
    <location>
        <begin position="1"/>
        <end position="46"/>
    </location>
</feature>
<dbReference type="EMBL" id="MU251374">
    <property type="protein sequence ID" value="KAG9238167.1"/>
    <property type="molecule type" value="Genomic_DNA"/>
</dbReference>
<dbReference type="PROSITE" id="PS50113">
    <property type="entry name" value="PAC"/>
    <property type="match status" value="1"/>
</dbReference>
<reference evidence="6" key="1">
    <citation type="journal article" date="2021" name="IMA Fungus">
        <title>Genomic characterization of three marine fungi, including Emericellopsis atlantica sp. nov. with signatures of a generalist lifestyle and marine biomass degradation.</title>
        <authorList>
            <person name="Hagestad O.C."/>
            <person name="Hou L."/>
            <person name="Andersen J.H."/>
            <person name="Hansen E.H."/>
            <person name="Altermark B."/>
            <person name="Li C."/>
            <person name="Kuhnert E."/>
            <person name="Cox R.J."/>
            <person name="Crous P.W."/>
            <person name="Spatafora J.W."/>
            <person name="Lail K."/>
            <person name="Amirebrahimi M."/>
            <person name="Lipzen A."/>
            <person name="Pangilinan J."/>
            <person name="Andreopoulos W."/>
            <person name="Hayes R.D."/>
            <person name="Ng V."/>
            <person name="Grigoriev I.V."/>
            <person name="Jackson S.A."/>
            <person name="Sutton T.D.S."/>
            <person name="Dobson A.D.W."/>
            <person name="Rama T."/>
        </authorList>
    </citation>
    <scope>NUCLEOTIDE SEQUENCE</scope>
    <source>
        <strain evidence="6">TRa018bII</strain>
    </source>
</reference>
<feature type="domain" description="PAC" evidence="5">
    <location>
        <begin position="379"/>
        <end position="432"/>
    </location>
</feature>
<keyword evidence="7" id="KW-1185">Reference proteome</keyword>
<accession>A0A9P8C983</accession>
<dbReference type="PANTHER" id="PTHR47429:SF9">
    <property type="entry name" value="PAS DOMAIN-CONTAINING PROTEIN"/>
    <property type="match status" value="1"/>
</dbReference>
<feature type="region of interest" description="Disordered" evidence="4">
    <location>
        <begin position="440"/>
        <end position="459"/>
    </location>
</feature>
<evidence type="ECO:0000256" key="4">
    <source>
        <dbReference type="SAM" id="MobiDB-lite"/>
    </source>
</evidence>
<gene>
    <name evidence="6" type="ORF">BJ875DRAFT_76279</name>
</gene>
<evidence type="ECO:0000256" key="1">
    <source>
        <dbReference type="ARBA" id="ARBA00022630"/>
    </source>
</evidence>
<sequence>MDSSDGDSSSGAAEVKDIPLYRSRGPSSVSSSQKKISIERSRAPAKPVVRTFVANTPNTPLHVPARVSSRHPLERVEAYDRPDSTEILERAEYKEEPRTMPFSDQVSTIDSRPRSRQSQNGSITSAQTHATPLPSLAPLQHKGFDEHDMLEPLNEEDIEPGSFDLVTPVDDPEYKQYSLENRSEQLFSTEHLKLIFSDPSLLLQFTSFLSSQRAKSVPVLIYYLDAIKALKALSYSNAVAEALEPIHGFDFTSQTPESTANKYLEEKAKQAFDVMVREDLPAFVAATYIQTVSLSIQRRITGTLPSHLREASEGLAEVFCLTDPSRPDNPIVFASEEFHRTTQYGMSYVLGKNCRFLQGPKTSPHSVRRLRDAIDAGREHFEVFLNYRRDGSPFMNLLMIAPLCDSRGTTRYFIGAQVDVSGLVKDCADLESMQRLVDAAEGRASGESTEAEDNVETPPKDEFQELSEMLNLQELSTVRRWGGRMHKESHQEVQDTNYKSGNWPKPRLLINNSTEGNVENNDFNSLSNGSGKLSGIYENYLLVRPYPSLRILFASPTLRVPGILQSPFMNKIGGSSRIREEVTQALADGRGVTAKVRWISKTDPEGRNRWIHCTPLIGSNGAIGVWMIVIVDDENSRPTSQRFKMAPPVDPKFGRVAAPQRDNGSLRDFAIINGGNTREGSLRGAESIRSRISDTGRSASPYSLRID</sequence>
<keyword evidence="3" id="KW-0157">Chromophore</keyword>
<dbReference type="Pfam" id="PF13426">
    <property type="entry name" value="PAS_9"/>
    <property type="match status" value="1"/>
</dbReference>
<comment type="caution">
    <text evidence="6">The sequence shown here is derived from an EMBL/GenBank/DDBJ whole genome shotgun (WGS) entry which is preliminary data.</text>
</comment>
<dbReference type="SUPFAM" id="SSF55785">
    <property type="entry name" value="PYP-like sensor domain (PAS domain)"/>
    <property type="match status" value="1"/>
</dbReference>
<dbReference type="InterPro" id="IPR000014">
    <property type="entry name" value="PAS"/>
</dbReference>
<dbReference type="Proteomes" id="UP000824998">
    <property type="component" value="Unassembled WGS sequence"/>
</dbReference>
<feature type="compositionally biased region" description="Low complexity" evidence="4">
    <location>
        <begin position="1"/>
        <end position="11"/>
    </location>
</feature>
<feature type="region of interest" description="Disordered" evidence="4">
    <location>
        <begin position="680"/>
        <end position="707"/>
    </location>
</feature>
<proteinExistence type="predicted"/>
<dbReference type="OrthoDB" id="447251at2759"/>
<dbReference type="InterPro" id="IPR035965">
    <property type="entry name" value="PAS-like_dom_sf"/>
</dbReference>
<evidence type="ECO:0000259" key="5">
    <source>
        <dbReference type="PROSITE" id="PS50113"/>
    </source>
</evidence>
<evidence type="ECO:0000256" key="3">
    <source>
        <dbReference type="ARBA" id="ARBA00022991"/>
    </source>
</evidence>
<organism evidence="6 7">
    <name type="scientific">Amylocarpus encephaloides</name>
    <dbReference type="NCBI Taxonomy" id="45428"/>
    <lineage>
        <taxon>Eukaryota</taxon>
        <taxon>Fungi</taxon>
        <taxon>Dikarya</taxon>
        <taxon>Ascomycota</taxon>
        <taxon>Pezizomycotina</taxon>
        <taxon>Leotiomycetes</taxon>
        <taxon>Helotiales</taxon>
        <taxon>Helotiales incertae sedis</taxon>
        <taxon>Amylocarpus</taxon>
    </lineage>
</organism>
<dbReference type="PANTHER" id="PTHR47429">
    <property type="entry name" value="PROTEIN TWIN LOV 1"/>
    <property type="match status" value="1"/>
</dbReference>
<dbReference type="GO" id="GO:0005634">
    <property type="term" value="C:nucleus"/>
    <property type="evidence" value="ECO:0007669"/>
    <property type="project" value="TreeGrafter"/>
</dbReference>
<feature type="compositionally biased region" description="Polar residues" evidence="4">
    <location>
        <begin position="102"/>
        <end position="130"/>
    </location>
</feature>
<name>A0A9P8C983_9HELO</name>
<evidence type="ECO:0000313" key="6">
    <source>
        <dbReference type="EMBL" id="KAG9238167.1"/>
    </source>
</evidence>
<dbReference type="AlphaFoldDB" id="A0A9P8C983"/>
<keyword evidence="2" id="KW-0288">FMN</keyword>
<dbReference type="InterPro" id="IPR000700">
    <property type="entry name" value="PAS-assoc_C"/>
</dbReference>
<keyword evidence="1" id="KW-0285">Flavoprotein</keyword>
<protein>
    <recommendedName>
        <fullName evidence="5">PAC domain-containing protein</fullName>
    </recommendedName>
</protein>
<feature type="region of interest" description="Disordered" evidence="4">
    <location>
        <begin position="485"/>
        <end position="505"/>
    </location>
</feature>
<feature type="region of interest" description="Disordered" evidence="4">
    <location>
        <begin position="91"/>
        <end position="140"/>
    </location>
</feature>
<evidence type="ECO:0000313" key="7">
    <source>
        <dbReference type="Proteomes" id="UP000824998"/>
    </source>
</evidence>
<dbReference type="Gene3D" id="3.30.450.20">
    <property type="entry name" value="PAS domain"/>
    <property type="match status" value="1"/>
</dbReference>